<keyword evidence="1" id="KW-0677">Repeat</keyword>
<dbReference type="EMBL" id="CAXITT010000075">
    <property type="protein sequence ID" value="CAL1530763.1"/>
    <property type="molecule type" value="Genomic_DNA"/>
</dbReference>
<gene>
    <name evidence="4" type="ORF">GSLYS_00004888001</name>
</gene>
<keyword evidence="5" id="KW-1185">Reference proteome</keyword>
<dbReference type="Gene3D" id="1.25.40.10">
    <property type="entry name" value="Tetratricopeptide repeat domain"/>
    <property type="match status" value="5"/>
</dbReference>
<feature type="repeat" description="TPR" evidence="3">
    <location>
        <begin position="595"/>
        <end position="628"/>
    </location>
</feature>
<dbReference type="GO" id="GO:0006401">
    <property type="term" value="P:RNA catabolic process"/>
    <property type="evidence" value="ECO:0007669"/>
    <property type="project" value="InterPro"/>
</dbReference>
<feature type="repeat" description="TPR" evidence="3">
    <location>
        <begin position="1087"/>
        <end position="1120"/>
    </location>
</feature>
<name>A0AAV2HAP0_LYMST</name>
<dbReference type="Pfam" id="PF13432">
    <property type="entry name" value="TPR_16"/>
    <property type="match status" value="2"/>
</dbReference>
<dbReference type="InterPro" id="IPR019734">
    <property type="entry name" value="TPR_rpt"/>
</dbReference>
<evidence type="ECO:0000313" key="4">
    <source>
        <dbReference type="EMBL" id="CAL1530763.1"/>
    </source>
</evidence>
<protein>
    <recommendedName>
        <fullName evidence="6">Tetratricopeptide repeat protein 37</fullName>
    </recommendedName>
</protein>
<dbReference type="InterPro" id="IPR011990">
    <property type="entry name" value="TPR-like_helical_dom_sf"/>
</dbReference>
<feature type="repeat" description="TPR" evidence="3">
    <location>
        <begin position="561"/>
        <end position="594"/>
    </location>
</feature>
<dbReference type="PROSITE" id="PS50005">
    <property type="entry name" value="TPR"/>
    <property type="match status" value="4"/>
</dbReference>
<dbReference type="PANTHER" id="PTHR15704:SF7">
    <property type="entry name" value="SUPERKILLER COMPLEX PROTEIN 3"/>
    <property type="match status" value="1"/>
</dbReference>
<accession>A0AAV2HAP0</accession>
<keyword evidence="2 3" id="KW-0802">TPR repeat</keyword>
<dbReference type="GO" id="GO:0055087">
    <property type="term" value="C:Ski complex"/>
    <property type="evidence" value="ECO:0007669"/>
    <property type="project" value="InterPro"/>
</dbReference>
<comment type="caution">
    <text evidence="4">The sequence shown here is derived from an EMBL/GenBank/DDBJ whole genome shotgun (WGS) entry which is preliminary data.</text>
</comment>
<sequence length="1544" mass="172044">MDAKEIKTCLKGARDAIREKDYKEALRQSKAVLAVEKDNYNALVFVGLAAEGMDQPEQGLKAYKRAAERQPEQLLAWQGLANIVDKNPQLMGTDEAKSIYEKLVFLSASDHKKLIGYSHKLVELFIKSKDMDKALETLTNLLNLEKEGDGRLISQRSIITLLASSAPKLTRDKLDLYQTALLEVLQSPSLSQEEINEYTSQFLLLTSQIKIENIQAVSQDLVNRFPQAAPPLEFLLRCHLDANLGNGNVSVETCQIVTHLTNKLLSFKPESPLIKVGQAFIALQEKRIVEAVELIQDCTSDNISAVYFLSYAFLLQHKNQICLETCEKGLSACASSKRMLCAPAAHVMALFKLIQAEALRQIGTNIAREKALAVLEEVSEKMPNESFLIKSFVLLDQGNIDEAELSASYLPQEMLPVQTLKASILFEKMDYNAALKILENVLKEDPSDFIATLKLGQVFWALRESKEIAEVQQKCFTTLLKAAKLDPNHFESFLYLGYFYKDIQQNLVKAKRCFQKAYDLNPGSDQSGCALVDILVELEEEVQSLKILELATSQAAAGQVKWAWLRLGLHQIKHDDPTTAITSLQSALRADPNDNHVWECLAEAYLQRGSFTASLKAFSKASELDPNSLYCLYKIANIKHTLGSLKEAIEEYKIILVKLASYVPVLKGVAESLIQLGRQNLSNCLDGLAQDNFEEAILYLTRAASQRPDMSCLWKLLGDACTAAHCLASDNYSVPGKLLGKSHDSQDKGLKQVNKLELLKIGASCYSQALKIFPDSGSLWHDLSVILYHQSSHISLSDPTSHDGQALLSQATQAVRKAIILEPKDWRHWNVLGVIACCNANFKPALAQHCFIKSIECEASNVTAWTNLGAFYLSNNEIELAHNAFKTAQSVDPTYMASWIGQAMIAEIVDSEEAMDLFRHTTELGFHVESALGYGHWVLSVLGDSSKRDTEFYQYCIQQMAAVPAAIDALSRYTCRVKTDPVAYNMQGLLFEHGNLLKSAVTALQKALEVADQPTIRESVRKNLARVLSKLGQYEESVSLFEQCSLSSDVENLCLYGLALFKSGKLIEAFKVYGEVLTMVEGKPAMSQVYAALGMVAYKIGDINEAKSQLFKGFQTDPPSIHGLLALCALGLLQEDMTLTTAALQELLKQEDKDKFLKDISLLQMYKFLLEDDKEVGLTQLQEVVKANPENEAVCSLLWNVTLELAKSVDYSKAVDAALTSLSLGESKTQQLFKSLGQLLLGFHHRLQSNKNAFKTAQRAFHTNPGCLSSLSVLACGTYAEAVIRKALKGDDQLFKVEKGFLELLLEKDLTPELNSWCLQMLIINSIELCDAKSAQSFLSKFQDKKTLSKDEELFVKAITSCLTSQTGTGETTNHSIYSRLQILVNYALCYKHKRFDECLKTMKMLSSNAVPNGFYWERISHAVFCGLQEIPDDSNFQQTLEEAQSLNSQELKSPIISVIGAIRALSADDKKRAKYFFATALDQVDPDREIGYCSSLVRQWLVKLLWDSAKEGDQKLLSALMDDAKEKRDTKALELYKELLTKK</sequence>
<reference evidence="4 5" key="1">
    <citation type="submission" date="2024-04" db="EMBL/GenBank/DDBJ databases">
        <authorList>
            <consortium name="Genoscope - CEA"/>
            <person name="William W."/>
        </authorList>
    </citation>
    <scope>NUCLEOTIDE SEQUENCE [LARGE SCALE GENOMIC DNA]</scope>
</reference>
<dbReference type="InterPro" id="IPR039226">
    <property type="entry name" value="Ski3/TTC37"/>
</dbReference>
<dbReference type="SMART" id="SM00028">
    <property type="entry name" value="TPR"/>
    <property type="match status" value="10"/>
</dbReference>
<proteinExistence type="predicted"/>
<feature type="repeat" description="TPR" evidence="3">
    <location>
        <begin position="862"/>
        <end position="895"/>
    </location>
</feature>
<dbReference type="Pfam" id="PF13176">
    <property type="entry name" value="TPR_7"/>
    <property type="match status" value="1"/>
</dbReference>
<evidence type="ECO:0000313" key="5">
    <source>
        <dbReference type="Proteomes" id="UP001497497"/>
    </source>
</evidence>
<dbReference type="Proteomes" id="UP001497497">
    <property type="component" value="Unassembled WGS sequence"/>
</dbReference>
<dbReference type="SUPFAM" id="SSF48452">
    <property type="entry name" value="TPR-like"/>
    <property type="match status" value="4"/>
</dbReference>
<dbReference type="PANTHER" id="PTHR15704">
    <property type="entry name" value="SUPERKILLER 3 PROTEIN-RELATED"/>
    <property type="match status" value="1"/>
</dbReference>
<dbReference type="SUPFAM" id="SSF81901">
    <property type="entry name" value="HCP-like"/>
    <property type="match status" value="1"/>
</dbReference>
<evidence type="ECO:0000256" key="3">
    <source>
        <dbReference type="PROSITE-ProRule" id="PRU00339"/>
    </source>
</evidence>
<evidence type="ECO:0000256" key="1">
    <source>
        <dbReference type="ARBA" id="ARBA00022737"/>
    </source>
</evidence>
<evidence type="ECO:0000256" key="2">
    <source>
        <dbReference type="ARBA" id="ARBA00022803"/>
    </source>
</evidence>
<evidence type="ECO:0008006" key="6">
    <source>
        <dbReference type="Google" id="ProtNLM"/>
    </source>
</evidence>
<organism evidence="4 5">
    <name type="scientific">Lymnaea stagnalis</name>
    <name type="common">Great pond snail</name>
    <name type="synonym">Helix stagnalis</name>
    <dbReference type="NCBI Taxonomy" id="6523"/>
    <lineage>
        <taxon>Eukaryota</taxon>
        <taxon>Metazoa</taxon>
        <taxon>Spiralia</taxon>
        <taxon>Lophotrochozoa</taxon>
        <taxon>Mollusca</taxon>
        <taxon>Gastropoda</taxon>
        <taxon>Heterobranchia</taxon>
        <taxon>Euthyneura</taxon>
        <taxon>Panpulmonata</taxon>
        <taxon>Hygrophila</taxon>
        <taxon>Lymnaeoidea</taxon>
        <taxon>Lymnaeidae</taxon>
        <taxon>Lymnaea</taxon>
    </lineage>
</organism>